<dbReference type="AlphaFoldDB" id="A0A432VW95"/>
<keyword evidence="4" id="KW-0808">Transferase</keyword>
<dbReference type="Proteomes" id="UP000288395">
    <property type="component" value="Unassembled WGS sequence"/>
</dbReference>
<protein>
    <recommendedName>
        <fullName evidence="2">Uridine phosphorylase</fullName>
        <ecNumber evidence="1">2.4.2.3</ecNumber>
    </recommendedName>
</protein>
<keyword evidence="3" id="KW-0328">Glycosyltransferase</keyword>
<dbReference type="CDD" id="cd09006">
    <property type="entry name" value="PNP_EcPNPI-like"/>
    <property type="match status" value="1"/>
</dbReference>
<dbReference type="Gene3D" id="3.40.50.1580">
    <property type="entry name" value="Nucleoside phosphorylase domain"/>
    <property type="match status" value="1"/>
</dbReference>
<feature type="domain" description="Nucleoside phosphorylase" evidence="6">
    <location>
        <begin position="16"/>
        <end position="213"/>
    </location>
</feature>
<dbReference type="GO" id="GO:0004850">
    <property type="term" value="F:uridine phosphorylase activity"/>
    <property type="evidence" value="ECO:0007669"/>
    <property type="project" value="UniProtKB-EC"/>
</dbReference>
<dbReference type="OrthoDB" id="9782889at2"/>
<evidence type="ECO:0000259" key="6">
    <source>
        <dbReference type="Pfam" id="PF01048"/>
    </source>
</evidence>
<dbReference type="NCBIfam" id="TIGR00107">
    <property type="entry name" value="deoD"/>
    <property type="match status" value="1"/>
</dbReference>
<keyword evidence="8" id="KW-1185">Reference proteome</keyword>
<evidence type="ECO:0000256" key="4">
    <source>
        <dbReference type="ARBA" id="ARBA00022679"/>
    </source>
</evidence>
<dbReference type="InterPro" id="IPR004402">
    <property type="entry name" value="DeoD-type"/>
</dbReference>
<name>A0A432VW95_9GAMM</name>
<dbReference type="RefSeq" id="WP_126767029.1">
    <property type="nucleotide sequence ID" value="NZ_PIPJ01000004.1"/>
</dbReference>
<evidence type="ECO:0000313" key="7">
    <source>
        <dbReference type="EMBL" id="RUO20823.1"/>
    </source>
</evidence>
<dbReference type="Pfam" id="PF01048">
    <property type="entry name" value="PNP_UDP_1"/>
    <property type="match status" value="1"/>
</dbReference>
<evidence type="ECO:0000256" key="2">
    <source>
        <dbReference type="ARBA" id="ARBA00021980"/>
    </source>
</evidence>
<dbReference type="InterPro" id="IPR000845">
    <property type="entry name" value="Nucleoside_phosphorylase_d"/>
</dbReference>
<dbReference type="GO" id="GO:0005829">
    <property type="term" value="C:cytosol"/>
    <property type="evidence" value="ECO:0007669"/>
    <property type="project" value="TreeGrafter"/>
</dbReference>
<gene>
    <name evidence="7" type="primary">deoD</name>
    <name evidence="7" type="ORF">CWE08_06900</name>
</gene>
<comment type="caution">
    <text evidence="7">The sequence shown here is derived from an EMBL/GenBank/DDBJ whole genome shotgun (WGS) entry which is preliminary data.</text>
</comment>
<evidence type="ECO:0000313" key="8">
    <source>
        <dbReference type="Proteomes" id="UP000288395"/>
    </source>
</evidence>
<accession>A0A432VW95</accession>
<proteinExistence type="predicted"/>
<organism evidence="7 8">
    <name type="scientific">Aliidiomarina iranensis</name>
    <dbReference type="NCBI Taxonomy" id="1434071"/>
    <lineage>
        <taxon>Bacteria</taxon>
        <taxon>Pseudomonadati</taxon>
        <taxon>Pseudomonadota</taxon>
        <taxon>Gammaproteobacteria</taxon>
        <taxon>Alteromonadales</taxon>
        <taxon>Idiomarinaceae</taxon>
        <taxon>Aliidiomarina</taxon>
    </lineage>
</organism>
<evidence type="ECO:0000256" key="1">
    <source>
        <dbReference type="ARBA" id="ARBA00011888"/>
    </source>
</evidence>
<dbReference type="GO" id="GO:0006152">
    <property type="term" value="P:purine nucleoside catabolic process"/>
    <property type="evidence" value="ECO:0007669"/>
    <property type="project" value="TreeGrafter"/>
</dbReference>
<comment type="catalytic activity">
    <reaction evidence="5">
        <text>uridine + phosphate = alpha-D-ribose 1-phosphate + uracil</text>
        <dbReference type="Rhea" id="RHEA:24388"/>
        <dbReference type="ChEBI" id="CHEBI:16704"/>
        <dbReference type="ChEBI" id="CHEBI:17568"/>
        <dbReference type="ChEBI" id="CHEBI:43474"/>
        <dbReference type="ChEBI" id="CHEBI:57720"/>
        <dbReference type="EC" id="2.4.2.3"/>
    </reaction>
</comment>
<dbReference type="NCBIfam" id="NF004489">
    <property type="entry name" value="PRK05819.1"/>
    <property type="match status" value="1"/>
</dbReference>
<evidence type="ECO:0000256" key="3">
    <source>
        <dbReference type="ARBA" id="ARBA00022676"/>
    </source>
</evidence>
<sequence>MTPHIHAQPGDFARTVLMPGDPLRAKFIAETYLDEAREVSNVRNILAYTGSYKNTPVSIMASGMGMPSIGIYSWELFTTFGVENIIRVGSCGAYTKTLKLHDVLLATEAWSESSYAKTQNGDMAPHNHPSAKLNQWLQESAARQGIPIHEGTVHSSDVFYRHEHEVFQKIHAEEGALAVEMESFALFHNARVLNKHAACLLTVSDHLITEEASTSQQRETGFKQMIEIALGSVKNCSIENNSV</sequence>
<dbReference type="EMBL" id="PIPJ01000004">
    <property type="protein sequence ID" value="RUO20823.1"/>
    <property type="molecule type" value="Genomic_DNA"/>
</dbReference>
<dbReference type="EC" id="2.4.2.3" evidence="1"/>
<dbReference type="GO" id="GO:0004731">
    <property type="term" value="F:purine-nucleoside phosphorylase activity"/>
    <property type="evidence" value="ECO:0007669"/>
    <property type="project" value="InterPro"/>
</dbReference>
<dbReference type="PANTHER" id="PTHR43691:SF11">
    <property type="entry name" value="FI09636P-RELATED"/>
    <property type="match status" value="1"/>
</dbReference>
<reference evidence="8" key="1">
    <citation type="journal article" date="2018" name="Front. Microbiol.">
        <title>Genome-Based Analysis Reveals the Taxonomy and Diversity of the Family Idiomarinaceae.</title>
        <authorList>
            <person name="Liu Y."/>
            <person name="Lai Q."/>
            <person name="Shao Z."/>
        </authorList>
    </citation>
    <scope>NUCLEOTIDE SEQUENCE [LARGE SCALE GENOMIC DNA]</scope>
    <source>
        <strain evidence="8">GBPy7</strain>
    </source>
</reference>
<dbReference type="SUPFAM" id="SSF53167">
    <property type="entry name" value="Purine and uridine phosphorylases"/>
    <property type="match status" value="1"/>
</dbReference>
<dbReference type="InterPro" id="IPR035994">
    <property type="entry name" value="Nucleoside_phosphorylase_sf"/>
</dbReference>
<dbReference type="PANTHER" id="PTHR43691">
    <property type="entry name" value="URIDINE PHOSPHORYLASE"/>
    <property type="match status" value="1"/>
</dbReference>
<evidence type="ECO:0000256" key="5">
    <source>
        <dbReference type="ARBA" id="ARBA00048447"/>
    </source>
</evidence>